<dbReference type="InterPro" id="IPR002100">
    <property type="entry name" value="TF_MADSbox"/>
</dbReference>
<keyword evidence="2" id="KW-0805">Transcription regulation</keyword>
<sequence>MALNKRIESLVKKANELKILCEVDIAIILQDLRENNEALWASQEEVEEIVTRFSTLPAVDKGKKSTTLESYLTANVKNKYEKNKKIAKKNDNIEMTHLLKEFINKKMSIKDFDMRQTNSLVSFLGDAKKILEKKNQEFDKMEQQHQSHSAIFASHSHDHFPRHQLQQQQPHATLDREVQERLINDNSFMETTYENQRVMDFFWESNVGSSQSTNFVGGGNNWDFYQTNVGSNAENNACLSSPKENANSSVKDRNE</sequence>
<dbReference type="Pfam" id="PF00319">
    <property type="entry name" value="SRF-TF"/>
    <property type="match status" value="1"/>
</dbReference>
<protein>
    <recommendedName>
        <fullName evidence="8">MADS-box domain-containing protein</fullName>
    </recommendedName>
</protein>
<keyword evidence="5" id="KW-0539">Nucleus</keyword>
<dbReference type="PROSITE" id="PS50066">
    <property type="entry name" value="MADS_BOX_2"/>
    <property type="match status" value="1"/>
</dbReference>
<evidence type="ECO:0000256" key="7">
    <source>
        <dbReference type="SAM" id="MobiDB-lite"/>
    </source>
</evidence>
<dbReference type="Proteomes" id="UP001630127">
    <property type="component" value="Unassembled WGS sequence"/>
</dbReference>
<keyword evidence="4" id="KW-0804">Transcription</keyword>
<feature type="compositionally biased region" description="Polar residues" evidence="7">
    <location>
        <begin position="233"/>
        <end position="249"/>
    </location>
</feature>
<reference evidence="9 10" key="1">
    <citation type="submission" date="2024-11" db="EMBL/GenBank/DDBJ databases">
        <title>A near-complete genome assembly of Cinchona calisaya.</title>
        <authorList>
            <person name="Lian D.C."/>
            <person name="Zhao X.W."/>
            <person name="Wei L."/>
        </authorList>
    </citation>
    <scope>NUCLEOTIDE SEQUENCE [LARGE SCALE GENOMIC DNA]</scope>
    <source>
        <tissue evidence="9">Nenye</tissue>
    </source>
</reference>
<dbReference type="AlphaFoldDB" id="A0ABD3AM11"/>
<evidence type="ECO:0000256" key="6">
    <source>
        <dbReference type="SAM" id="Coils"/>
    </source>
</evidence>
<name>A0ABD3AM11_9GENT</name>
<proteinExistence type="predicted"/>
<dbReference type="GO" id="GO:0005634">
    <property type="term" value="C:nucleus"/>
    <property type="evidence" value="ECO:0007669"/>
    <property type="project" value="UniProtKB-SubCell"/>
</dbReference>
<organism evidence="9 10">
    <name type="scientific">Cinchona calisaya</name>
    <dbReference type="NCBI Taxonomy" id="153742"/>
    <lineage>
        <taxon>Eukaryota</taxon>
        <taxon>Viridiplantae</taxon>
        <taxon>Streptophyta</taxon>
        <taxon>Embryophyta</taxon>
        <taxon>Tracheophyta</taxon>
        <taxon>Spermatophyta</taxon>
        <taxon>Magnoliopsida</taxon>
        <taxon>eudicotyledons</taxon>
        <taxon>Gunneridae</taxon>
        <taxon>Pentapetalae</taxon>
        <taxon>asterids</taxon>
        <taxon>lamiids</taxon>
        <taxon>Gentianales</taxon>
        <taxon>Rubiaceae</taxon>
        <taxon>Cinchonoideae</taxon>
        <taxon>Cinchoneae</taxon>
        <taxon>Cinchona</taxon>
    </lineage>
</organism>
<evidence type="ECO:0000256" key="4">
    <source>
        <dbReference type="ARBA" id="ARBA00023163"/>
    </source>
</evidence>
<evidence type="ECO:0000313" key="10">
    <source>
        <dbReference type="Proteomes" id="UP001630127"/>
    </source>
</evidence>
<dbReference type="GO" id="GO:0003677">
    <property type="term" value="F:DNA binding"/>
    <property type="evidence" value="ECO:0007669"/>
    <property type="project" value="UniProtKB-KW"/>
</dbReference>
<feature type="region of interest" description="Disordered" evidence="7">
    <location>
        <begin position="233"/>
        <end position="255"/>
    </location>
</feature>
<evidence type="ECO:0000259" key="8">
    <source>
        <dbReference type="PROSITE" id="PS50066"/>
    </source>
</evidence>
<feature type="domain" description="MADS-box" evidence="8">
    <location>
        <begin position="1"/>
        <end position="29"/>
    </location>
</feature>
<dbReference type="EMBL" id="JBJUIK010000003">
    <property type="protein sequence ID" value="KAL3532182.1"/>
    <property type="molecule type" value="Genomic_DNA"/>
</dbReference>
<dbReference type="Gene3D" id="3.40.1810.10">
    <property type="entry name" value="Transcription factor, MADS-box"/>
    <property type="match status" value="1"/>
</dbReference>
<keyword evidence="3" id="KW-0238">DNA-binding</keyword>
<evidence type="ECO:0000256" key="1">
    <source>
        <dbReference type="ARBA" id="ARBA00004123"/>
    </source>
</evidence>
<evidence type="ECO:0000256" key="2">
    <source>
        <dbReference type="ARBA" id="ARBA00023015"/>
    </source>
</evidence>
<evidence type="ECO:0000256" key="5">
    <source>
        <dbReference type="ARBA" id="ARBA00023242"/>
    </source>
</evidence>
<dbReference type="InterPro" id="IPR036879">
    <property type="entry name" value="TF_MADSbox_sf"/>
</dbReference>
<comment type="subcellular location">
    <subcellularLocation>
        <location evidence="1">Nucleus</location>
    </subcellularLocation>
</comment>
<evidence type="ECO:0000313" key="9">
    <source>
        <dbReference type="EMBL" id="KAL3532182.1"/>
    </source>
</evidence>
<dbReference type="SUPFAM" id="SSF55455">
    <property type="entry name" value="SRF-like"/>
    <property type="match status" value="1"/>
</dbReference>
<accession>A0ABD3AM11</accession>
<gene>
    <name evidence="9" type="ORF">ACH5RR_005703</name>
</gene>
<evidence type="ECO:0000256" key="3">
    <source>
        <dbReference type="ARBA" id="ARBA00023125"/>
    </source>
</evidence>
<keyword evidence="6" id="KW-0175">Coiled coil</keyword>
<comment type="caution">
    <text evidence="9">The sequence shown here is derived from an EMBL/GenBank/DDBJ whole genome shotgun (WGS) entry which is preliminary data.</text>
</comment>
<keyword evidence="10" id="KW-1185">Reference proteome</keyword>
<feature type="coiled-coil region" evidence="6">
    <location>
        <begin position="124"/>
        <end position="151"/>
    </location>
</feature>